<dbReference type="InterPro" id="IPR016197">
    <property type="entry name" value="Chromo-like_dom_sf"/>
</dbReference>
<dbReference type="Pfam" id="PF00385">
    <property type="entry name" value="Chromo"/>
    <property type="match status" value="1"/>
</dbReference>
<dbReference type="GO" id="GO:0000792">
    <property type="term" value="C:heterochromatin"/>
    <property type="evidence" value="ECO:0007669"/>
    <property type="project" value="UniProtKB-ARBA"/>
</dbReference>
<organism evidence="6 7">
    <name type="scientific">Claviceps africana</name>
    <dbReference type="NCBI Taxonomy" id="83212"/>
    <lineage>
        <taxon>Eukaryota</taxon>
        <taxon>Fungi</taxon>
        <taxon>Dikarya</taxon>
        <taxon>Ascomycota</taxon>
        <taxon>Pezizomycotina</taxon>
        <taxon>Sordariomycetes</taxon>
        <taxon>Hypocreomycetidae</taxon>
        <taxon>Hypocreales</taxon>
        <taxon>Clavicipitaceae</taxon>
        <taxon>Claviceps</taxon>
    </lineage>
</organism>
<dbReference type="GO" id="GO:0005634">
    <property type="term" value="C:nucleus"/>
    <property type="evidence" value="ECO:0007669"/>
    <property type="project" value="UniProtKB-SubCell"/>
</dbReference>
<comment type="subcellular location">
    <subcellularLocation>
        <location evidence="1">Nucleus</location>
    </subcellularLocation>
</comment>
<evidence type="ECO:0000256" key="3">
    <source>
        <dbReference type="ARBA" id="ARBA00023242"/>
    </source>
</evidence>
<dbReference type="SUPFAM" id="SSF54160">
    <property type="entry name" value="Chromo domain-like"/>
    <property type="match status" value="2"/>
</dbReference>
<dbReference type="InterPro" id="IPR017984">
    <property type="entry name" value="Chromo_dom_subgr"/>
</dbReference>
<evidence type="ECO:0000313" key="6">
    <source>
        <dbReference type="EMBL" id="KAG5928627.1"/>
    </source>
</evidence>
<evidence type="ECO:0000259" key="5">
    <source>
        <dbReference type="PROSITE" id="PS50013"/>
    </source>
</evidence>
<dbReference type="PROSITE" id="PS50013">
    <property type="entry name" value="CHROMO_2"/>
    <property type="match status" value="1"/>
</dbReference>
<dbReference type="InterPro" id="IPR051219">
    <property type="entry name" value="Heterochromatin_chromo-domain"/>
</dbReference>
<feature type="compositionally biased region" description="Acidic residues" evidence="4">
    <location>
        <begin position="1"/>
        <end position="12"/>
    </location>
</feature>
<keyword evidence="7" id="KW-1185">Reference proteome</keyword>
<evidence type="ECO:0000313" key="7">
    <source>
        <dbReference type="Proteomes" id="UP000811619"/>
    </source>
</evidence>
<dbReference type="InterPro" id="IPR000953">
    <property type="entry name" value="Chromo/chromo_shadow_dom"/>
</dbReference>
<dbReference type="InterPro" id="IPR023779">
    <property type="entry name" value="Chromodomain_CS"/>
</dbReference>
<comment type="subunit">
    <text evidence="2">Component of the NuA4 histone acetyltransferase complex.</text>
</comment>
<comment type="caution">
    <text evidence="6">The sequence shown here is derived from an EMBL/GenBank/DDBJ whole genome shotgun (WGS) entry which is preliminary data.</text>
</comment>
<dbReference type="Pfam" id="PF01393">
    <property type="entry name" value="Chromo_shadow"/>
    <property type="match status" value="1"/>
</dbReference>
<feature type="compositionally biased region" description="Acidic residues" evidence="4">
    <location>
        <begin position="57"/>
        <end position="72"/>
    </location>
</feature>
<dbReference type="PRINTS" id="PR00504">
    <property type="entry name" value="CHROMODOMAIN"/>
</dbReference>
<dbReference type="SMART" id="SM00298">
    <property type="entry name" value="CHROMO"/>
    <property type="match status" value="1"/>
</dbReference>
<dbReference type="AlphaFoldDB" id="A0A8K0JAG2"/>
<dbReference type="EMBL" id="SRPY01000106">
    <property type="protein sequence ID" value="KAG5928627.1"/>
    <property type="molecule type" value="Genomic_DNA"/>
</dbReference>
<dbReference type="Proteomes" id="UP000811619">
    <property type="component" value="Unassembled WGS sequence"/>
</dbReference>
<feature type="domain" description="Chromo" evidence="5">
    <location>
        <begin position="73"/>
        <end position="135"/>
    </location>
</feature>
<feature type="compositionally biased region" description="Acidic residues" evidence="4">
    <location>
        <begin position="32"/>
        <end position="41"/>
    </location>
</feature>
<dbReference type="PANTHER" id="PTHR22812">
    <property type="entry name" value="CHROMOBOX PROTEIN"/>
    <property type="match status" value="1"/>
</dbReference>
<dbReference type="SMART" id="SM00300">
    <property type="entry name" value="ChSh"/>
    <property type="match status" value="1"/>
</dbReference>
<sequence length="251" mass="27671">MPPALSDEETSDVEVPPFPPLSSQNSPSVADDNGDADDGGLVDEPVSADNNVAGSDGSEDEENDEENMEEDEFVVEAIKNHMIDEDGTLKFQVKWEGYDSKKDLTWEPEENLEESAHQILDDYFDSIGGRDKIFEQTEKAARGKKRGRGASSAGNNSTKRARKNGTHPGDSTPPASAPKEWAPPAGSWEDEIATIDACQGQGSGRLTVFLIWKNGKKTRHDTSVIYKKCPQKMLQFYERHVKIVTEDPKSD</sequence>
<dbReference type="PROSITE" id="PS00598">
    <property type="entry name" value="CHROMO_1"/>
    <property type="match status" value="1"/>
</dbReference>
<accession>A0A8K0JAG2</accession>
<dbReference type="CDD" id="cd18657">
    <property type="entry name" value="CSD_Swi6"/>
    <property type="match status" value="1"/>
</dbReference>
<evidence type="ECO:0000256" key="4">
    <source>
        <dbReference type="SAM" id="MobiDB-lite"/>
    </source>
</evidence>
<proteinExistence type="predicted"/>
<keyword evidence="3" id="KW-0539">Nucleus</keyword>
<dbReference type="Gene3D" id="2.40.50.40">
    <property type="match status" value="2"/>
</dbReference>
<reference evidence="6" key="1">
    <citation type="journal article" date="2020" name="bioRxiv">
        <title>Whole genome comparisons of ergot fungi reveals the divergence and evolution of species within the genus Claviceps are the result of varying mechanisms driving genome evolution and host range expansion.</title>
        <authorList>
            <person name="Wyka S.A."/>
            <person name="Mondo S.J."/>
            <person name="Liu M."/>
            <person name="Dettman J."/>
            <person name="Nalam V."/>
            <person name="Broders K.D."/>
        </authorList>
    </citation>
    <scope>NUCLEOTIDE SEQUENCE</scope>
    <source>
        <strain evidence="6">CCC 489</strain>
    </source>
</reference>
<protein>
    <recommendedName>
        <fullName evidence="5">Chromo domain-containing protein</fullName>
    </recommendedName>
</protein>
<feature type="region of interest" description="Disordered" evidence="4">
    <location>
        <begin position="138"/>
        <end position="190"/>
    </location>
</feature>
<dbReference type="CDD" id="cd00024">
    <property type="entry name" value="CD_CSD"/>
    <property type="match status" value="1"/>
</dbReference>
<name>A0A8K0JAG2_9HYPO</name>
<dbReference type="InterPro" id="IPR008251">
    <property type="entry name" value="Chromo_shadow_dom"/>
</dbReference>
<gene>
    <name evidence="6" type="ORF">E4U42_000288</name>
</gene>
<dbReference type="InterPro" id="IPR023780">
    <property type="entry name" value="Chromo_domain"/>
</dbReference>
<evidence type="ECO:0000256" key="1">
    <source>
        <dbReference type="ARBA" id="ARBA00004123"/>
    </source>
</evidence>
<evidence type="ECO:0000256" key="2">
    <source>
        <dbReference type="ARBA" id="ARBA00011353"/>
    </source>
</evidence>
<dbReference type="GO" id="GO:0006338">
    <property type="term" value="P:chromatin remodeling"/>
    <property type="evidence" value="ECO:0007669"/>
    <property type="project" value="UniProtKB-ARBA"/>
</dbReference>
<dbReference type="OrthoDB" id="433924at2759"/>
<feature type="region of interest" description="Disordered" evidence="4">
    <location>
        <begin position="1"/>
        <end position="72"/>
    </location>
</feature>